<dbReference type="Proteomes" id="UP000713222">
    <property type="component" value="Unassembled WGS sequence"/>
</dbReference>
<sequence length="103" mass="11929">MSNKNIPIKTSFSGKDYDEWKLHSADFMPFAYQDEFAENINKIIEILENLPRCEGELLESLRKAKSFACSTIIPDGGGFSRVFFNTPQDLRNFIENYKEESHD</sequence>
<comment type="caution">
    <text evidence="1">The sequence shown here is derived from an EMBL/GenBank/DDBJ whole genome shotgun (WGS) entry which is preliminary data.</text>
</comment>
<name>A0A964UZ35_9PROT</name>
<protein>
    <submittedName>
        <fullName evidence="1">Uncharacterized protein</fullName>
    </submittedName>
</protein>
<dbReference type="EMBL" id="RGET01000119">
    <property type="protein sequence ID" value="NBN88423.1"/>
    <property type="molecule type" value="Genomic_DNA"/>
</dbReference>
<proteinExistence type="predicted"/>
<evidence type="ECO:0000313" key="1">
    <source>
        <dbReference type="EMBL" id="NBN88423.1"/>
    </source>
</evidence>
<dbReference type="AlphaFoldDB" id="A0A964UZ35"/>
<accession>A0A964UZ35</accession>
<gene>
    <name evidence="1" type="ORF">EBV32_04990</name>
</gene>
<evidence type="ECO:0000313" key="2">
    <source>
        <dbReference type="Proteomes" id="UP000713222"/>
    </source>
</evidence>
<organism evidence="1 2">
    <name type="scientific">Candidatus Fonsibacter lacus</name>
    <dbReference type="NCBI Taxonomy" id="2576439"/>
    <lineage>
        <taxon>Bacteria</taxon>
        <taxon>Pseudomonadati</taxon>
        <taxon>Pseudomonadota</taxon>
        <taxon>Alphaproteobacteria</taxon>
        <taxon>Candidatus Pelagibacterales</taxon>
        <taxon>Candidatus Pelagibacterales incertae sedis</taxon>
        <taxon>Candidatus Fonsibacter</taxon>
    </lineage>
</organism>
<reference evidence="1" key="1">
    <citation type="submission" date="2018-10" db="EMBL/GenBank/DDBJ databases">
        <title>Iterative Subtractive Binning of Freshwater Chronoseries Metagenomes Recovers Nearly Complete Genomes from over Four Hundred Novel Species.</title>
        <authorList>
            <person name="Rodriguez-R L.M."/>
            <person name="Tsementzi D."/>
            <person name="Luo C."/>
            <person name="Konstantinidis K.T."/>
        </authorList>
    </citation>
    <scope>NUCLEOTIDE SEQUENCE</scope>
    <source>
        <strain evidence="1">WB7_6_001</strain>
    </source>
</reference>